<evidence type="ECO:0000313" key="1">
    <source>
        <dbReference type="EMBL" id="KGO06739.1"/>
    </source>
</evidence>
<dbReference type="PANTHER" id="PTHR48098">
    <property type="entry name" value="ENTEROCHELIN ESTERASE-RELATED"/>
    <property type="match status" value="1"/>
</dbReference>
<dbReference type="InterPro" id="IPR011990">
    <property type="entry name" value="TPR-like_helical_dom_sf"/>
</dbReference>
<proteinExistence type="predicted"/>
<dbReference type="PATRIC" id="fig|1300343.5.peg.411"/>
<dbReference type="EMBL" id="JSAQ01000001">
    <property type="protein sequence ID" value="KGO06739.1"/>
    <property type="molecule type" value="Genomic_DNA"/>
</dbReference>
<dbReference type="InterPro" id="IPR029058">
    <property type="entry name" value="AB_hydrolase_fold"/>
</dbReference>
<dbReference type="Gene3D" id="1.25.40.10">
    <property type="entry name" value="Tetratricopeptide repeat domain"/>
    <property type="match status" value="1"/>
</dbReference>
<sequence>MKLRFFTLIISFLSLPLFAQIDYKELSSDILGETRQLKIQLPRNYEGNVDKTYPIIIVMDGDYLFEPVAGNVDYYSYWEEMPQVIVVGINQVESRNDDTYYDEVSNLPSDTGASFFEFVGLELMPYLDKNYRTSTFRIAVGHDLTANFMNYYLMKDPALFQGYISLSPDIAPQMEERLTARLGAIDQKLFYYLATGTEDIGALRNSIIQLDSQIKQVKNESLQYNFDNFEGATHYSLVGRAIPKALEQMFSVYRPISKTEYKERLLKSDAPYDYLIDKYTTVKDLFGLDDPIRINDYVATATALEKKGDWTGLANLGQLARKQYPETMLGNYYLALSLEKAGEPKKAMRTYQNAYLLEEVSFLTKDLMLDRADKIKEDFGY</sequence>
<protein>
    <submittedName>
        <fullName evidence="1">Esterase</fullName>
    </submittedName>
</protein>
<evidence type="ECO:0000313" key="2">
    <source>
        <dbReference type="Proteomes" id="UP000030140"/>
    </source>
</evidence>
<dbReference type="Gene3D" id="3.40.50.1820">
    <property type="entry name" value="alpha/beta hydrolase"/>
    <property type="match status" value="1"/>
</dbReference>
<dbReference type="Pfam" id="PF00756">
    <property type="entry name" value="Esterase"/>
    <property type="match status" value="1"/>
</dbReference>
<dbReference type="Proteomes" id="UP000030140">
    <property type="component" value="Unassembled WGS sequence"/>
</dbReference>
<dbReference type="AlphaFoldDB" id="A0A0A2GTY5"/>
<name>A0A0A2GTY5_9FLAO</name>
<accession>A0A0A2GTY5</accession>
<organism evidence="1 2">
    <name type="scientific">Dokdonia donghaensis DSW-1</name>
    <dbReference type="NCBI Taxonomy" id="1300343"/>
    <lineage>
        <taxon>Bacteria</taxon>
        <taxon>Pseudomonadati</taxon>
        <taxon>Bacteroidota</taxon>
        <taxon>Flavobacteriia</taxon>
        <taxon>Flavobacteriales</taxon>
        <taxon>Flavobacteriaceae</taxon>
        <taxon>Dokdonia</taxon>
    </lineage>
</organism>
<dbReference type="RefSeq" id="WP_035325911.1">
    <property type="nucleotide sequence ID" value="NZ_CP015125.1"/>
</dbReference>
<dbReference type="OrthoDB" id="1142077at2"/>
<dbReference type="KEGG" id="ddo:I597_0408"/>
<dbReference type="PANTHER" id="PTHR48098:SF6">
    <property type="entry name" value="FERRI-BACILLIBACTIN ESTERASE BESA"/>
    <property type="match status" value="1"/>
</dbReference>
<comment type="caution">
    <text evidence="1">The sequence shown here is derived from an EMBL/GenBank/DDBJ whole genome shotgun (WGS) entry which is preliminary data.</text>
</comment>
<dbReference type="InterPro" id="IPR000801">
    <property type="entry name" value="Esterase-like"/>
</dbReference>
<reference evidence="1 2" key="1">
    <citation type="submission" date="2014-10" db="EMBL/GenBank/DDBJ databases">
        <title>Draft genome sequence of the proteorhodopsin-containing marine bacterium Dokdonia donghaensis.</title>
        <authorList>
            <person name="Gomez-Consarnau L."/>
            <person name="Gonzalez J.M."/>
            <person name="Riedel T."/>
            <person name="Jaenicke S."/>
            <person name="Wagner-Doebler I."/>
            <person name="Fuhrman J.A."/>
        </authorList>
    </citation>
    <scope>NUCLEOTIDE SEQUENCE [LARGE SCALE GENOMIC DNA]</scope>
    <source>
        <strain evidence="1 2">DSW-1</strain>
    </source>
</reference>
<dbReference type="SUPFAM" id="SSF53474">
    <property type="entry name" value="alpha/beta-Hydrolases"/>
    <property type="match status" value="1"/>
</dbReference>
<keyword evidence="2" id="KW-1185">Reference proteome</keyword>
<gene>
    <name evidence="1" type="ORF">NV36_07695</name>
</gene>
<dbReference type="InterPro" id="IPR050583">
    <property type="entry name" value="Mycobacterial_A85_antigen"/>
</dbReference>